<dbReference type="Pfam" id="PF02613">
    <property type="entry name" value="Nitrate_red_del"/>
    <property type="match status" value="1"/>
</dbReference>
<keyword evidence="1" id="KW-0143">Chaperone</keyword>
<dbReference type="RefSeq" id="WP_255232823.1">
    <property type="nucleotide sequence ID" value="NZ_CP090616.1"/>
</dbReference>
<evidence type="ECO:0000313" key="3">
    <source>
        <dbReference type="Proteomes" id="UP001059120"/>
    </source>
</evidence>
<sequence length="186" mass="21283">MVDHQRLAQCLNILAIFFRYPPSSDNFQSIANFFQSDWIPEWIEVIDEPQQCAALQEMNELTDEEWQQNFGMEQVLTAPPWGSVYTDPEQVLYGATTVALQAELDSMGFAFQSEVKEPVDHIGLILMVMANIAQSNDLKTLERFQESHLTPWVQDYLRLLTESTNVPSILAATNLLSNTLAWKDKR</sequence>
<keyword evidence="3" id="KW-1185">Reference proteome</keyword>
<name>A0ABY5GAY1_VIBPE</name>
<dbReference type="EMBL" id="CP090616">
    <property type="protein sequence ID" value="UTT87110.1"/>
    <property type="molecule type" value="Genomic_DNA"/>
</dbReference>
<geneLocation type="plasmid" evidence="2 3">
    <name>p_1</name>
</geneLocation>
<gene>
    <name evidence="2" type="ORF">LZI70_20025</name>
</gene>
<reference evidence="2" key="1">
    <citation type="submission" date="2022-01" db="EMBL/GenBank/DDBJ databases">
        <title>Alginate degradation mechanism of Vibrio pelagius WXL662.</title>
        <authorList>
            <person name="He X."/>
        </authorList>
    </citation>
    <scope>NUCLEOTIDE SEQUENCE</scope>
    <source>
        <strain evidence="2">WXL662</strain>
        <plasmid evidence="2">p_1</plasmid>
    </source>
</reference>
<evidence type="ECO:0000313" key="2">
    <source>
        <dbReference type="EMBL" id="UTT87110.1"/>
    </source>
</evidence>
<dbReference type="Gene3D" id="1.10.3480.10">
    <property type="entry name" value="TorD-like"/>
    <property type="match status" value="1"/>
</dbReference>
<accession>A0ABY5GAY1</accession>
<dbReference type="InterPro" id="IPR036411">
    <property type="entry name" value="TorD-like_sf"/>
</dbReference>
<dbReference type="InterPro" id="IPR050289">
    <property type="entry name" value="TorD/DmsD_chaperones"/>
</dbReference>
<dbReference type="Proteomes" id="UP001059120">
    <property type="component" value="Plasmid p_1"/>
</dbReference>
<dbReference type="PANTHER" id="PTHR34227:SF13">
    <property type="entry name" value="TAT PROOFREADING CHAPERONE DMSD-RELATED"/>
    <property type="match status" value="1"/>
</dbReference>
<dbReference type="InterPro" id="IPR020945">
    <property type="entry name" value="DMSO/NO3_reduct_chaperone"/>
</dbReference>
<organism evidence="2 3">
    <name type="scientific">Vibrio pelagius</name>
    <dbReference type="NCBI Taxonomy" id="28169"/>
    <lineage>
        <taxon>Bacteria</taxon>
        <taxon>Pseudomonadati</taxon>
        <taxon>Pseudomonadota</taxon>
        <taxon>Gammaproteobacteria</taxon>
        <taxon>Vibrionales</taxon>
        <taxon>Vibrionaceae</taxon>
        <taxon>Vibrio</taxon>
    </lineage>
</organism>
<dbReference type="SUPFAM" id="SSF89155">
    <property type="entry name" value="TorD-like"/>
    <property type="match status" value="1"/>
</dbReference>
<proteinExistence type="predicted"/>
<evidence type="ECO:0000256" key="1">
    <source>
        <dbReference type="ARBA" id="ARBA00023186"/>
    </source>
</evidence>
<keyword evidence="2" id="KW-0614">Plasmid</keyword>
<dbReference type="PANTHER" id="PTHR34227">
    <property type="entry name" value="CHAPERONE PROTEIN YCDY"/>
    <property type="match status" value="1"/>
</dbReference>
<protein>
    <submittedName>
        <fullName evidence="2">Molecular chaperone TorD family protein</fullName>
    </submittedName>
</protein>